<comment type="similarity">
    <text evidence="1 5">Belongs to the glycosyl hydrolase 43 family.</text>
</comment>
<dbReference type="Pfam" id="PF04616">
    <property type="entry name" value="Glyco_hydro_43"/>
    <property type="match status" value="2"/>
</dbReference>
<organism evidence="6 7">
    <name type="scientific">Adhaeribacter aerolatus</name>
    <dbReference type="NCBI Taxonomy" id="670289"/>
    <lineage>
        <taxon>Bacteria</taxon>
        <taxon>Pseudomonadati</taxon>
        <taxon>Bacteroidota</taxon>
        <taxon>Cytophagia</taxon>
        <taxon>Cytophagales</taxon>
        <taxon>Hymenobacteraceae</taxon>
        <taxon>Adhaeribacter</taxon>
    </lineage>
</organism>
<name>A0A512B5R8_9BACT</name>
<evidence type="ECO:0000313" key="6">
    <source>
        <dbReference type="EMBL" id="GEO07284.1"/>
    </source>
</evidence>
<accession>A0A512B5R8</accession>
<keyword evidence="7" id="KW-1185">Reference proteome</keyword>
<keyword evidence="2 5" id="KW-0378">Hydrolase</keyword>
<dbReference type="PANTHER" id="PTHR42812">
    <property type="entry name" value="BETA-XYLOSIDASE"/>
    <property type="match status" value="1"/>
</dbReference>
<dbReference type="EMBL" id="BJYS01000056">
    <property type="protein sequence ID" value="GEO07284.1"/>
    <property type="molecule type" value="Genomic_DNA"/>
</dbReference>
<evidence type="ECO:0000256" key="5">
    <source>
        <dbReference type="RuleBase" id="RU361187"/>
    </source>
</evidence>
<evidence type="ECO:0000256" key="4">
    <source>
        <dbReference type="PIRSR" id="PIRSR606710-2"/>
    </source>
</evidence>
<comment type="caution">
    <text evidence="6">The sequence shown here is derived from an EMBL/GenBank/DDBJ whole genome shotgun (WGS) entry which is preliminary data.</text>
</comment>
<reference evidence="6 7" key="1">
    <citation type="submission" date="2019-07" db="EMBL/GenBank/DDBJ databases">
        <title>Whole genome shotgun sequence of Adhaeribacter aerolatus NBRC 106133.</title>
        <authorList>
            <person name="Hosoyama A."/>
            <person name="Uohara A."/>
            <person name="Ohji S."/>
            <person name="Ichikawa N."/>
        </authorList>
    </citation>
    <scope>NUCLEOTIDE SEQUENCE [LARGE SCALE GENOMIC DNA]</scope>
    <source>
        <strain evidence="6 7">NBRC 106133</strain>
    </source>
</reference>
<protein>
    <recommendedName>
        <fullName evidence="8">Glycosyl hydrolase family 43</fullName>
    </recommendedName>
</protein>
<dbReference type="InterPro" id="IPR023296">
    <property type="entry name" value="Glyco_hydro_beta-prop_sf"/>
</dbReference>
<evidence type="ECO:0000313" key="7">
    <source>
        <dbReference type="Proteomes" id="UP000321532"/>
    </source>
</evidence>
<evidence type="ECO:0008006" key="8">
    <source>
        <dbReference type="Google" id="ProtNLM"/>
    </source>
</evidence>
<dbReference type="CDD" id="cd08999">
    <property type="entry name" value="GH43_ABN-like"/>
    <property type="match status" value="1"/>
</dbReference>
<dbReference type="RefSeq" id="WP_218033560.1">
    <property type="nucleotide sequence ID" value="NZ_BJYS01000056.1"/>
</dbReference>
<proteinExistence type="inferred from homology"/>
<evidence type="ECO:0000256" key="1">
    <source>
        <dbReference type="ARBA" id="ARBA00009865"/>
    </source>
</evidence>
<dbReference type="GO" id="GO:0005975">
    <property type="term" value="P:carbohydrate metabolic process"/>
    <property type="evidence" value="ECO:0007669"/>
    <property type="project" value="InterPro"/>
</dbReference>
<dbReference type="InterPro" id="IPR006710">
    <property type="entry name" value="Glyco_hydro_43"/>
</dbReference>
<feature type="site" description="Important for catalytic activity, responsible for pKa modulation of the active site Glu and correct orientation of both the proton donor and substrate" evidence="4">
    <location>
        <position position="158"/>
    </location>
</feature>
<evidence type="ECO:0000256" key="3">
    <source>
        <dbReference type="ARBA" id="ARBA00023295"/>
    </source>
</evidence>
<dbReference type="PANTHER" id="PTHR42812:SF5">
    <property type="entry name" value="ENDO-ARABINASE"/>
    <property type="match status" value="1"/>
</dbReference>
<dbReference type="InterPro" id="IPR051795">
    <property type="entry name" value="Glycosyl_Hydrlase_43"/>
</dbReference>
<dbReference type="Gene3D" id="2.115.10.20">
    <property type="entry name" value="Glycosyl hydrolase domain, family 43"/>
    <property type="match status" value="2"/>
</dbReference>
<dbReference type="AlphaFoldDB" id="A0A512B5R8"/>
<dbReference type="SUPFAM" id="SSF75005">
    <property type="entry name" value="Arabinanase/levansucrase/invertase"/>
    <property type="match status" value="1"/>
</dbReference>
<sequence>MRLPQNRRAENLKPTFKINYQEVLQENLHSGMLYGYGDPAVLRVNSKSAAEDPRYYLLATSNDAPDSFPILRSRNLLDWKFVNYVFPAGKKPAWAADGELISDFWAPEMHLVQNEFRVYFVARDKHTRELCIGLAKSESPEGPFVPEAEPVLNGNVIDPHVLVQDDGQAYLFWKEDNNDVWPGRLNDLLYENPGLITELFTTPEDQLTASFIITLWPWAKMLEPMERFLIQQILIEAVIAVYAQFYDHLAALATRQPAPVQEAIREVMQFMKTPMFAQPLSADGTRLVGERTKIIQNDLAWEAHLVEGMWVTRQNHQYYLFYAGNDFSTDQYGIGVAVADSPLGPYRKMQKPFLQSTKTWWAPGHPSVVNGLNGEPILFLHAYFPGKAGYKQFRALLAVPLQFTEAGVLPA</sequence>
<keyword evidence="3 5" id="KW-0326">Glycosidase</keyword>
<evidence type="ECO:0000256" key="2">
    <source>
        <dbReference type="ARBA" id="ARBA00022801"/>
    </source>
</evidence>
<gene>
    <name evidence="6" type="ORF">AAE02nite_49480</name>
</gene>
<dbReference type="Proteomes" id="UP000321532">
    <property type="component" value="Unassembled WGS sequence"/>
</dbReference>
<dbReference type="GO" id="GO:0004553">
    <property type="term" value="F:hydrolase activity, hydrolyzing O-glycosyl compounds"/>
    <property type="evidence" value="ECO:0007669"/>
    <property type="project" value="InterPro"/>
</dbReference>